<organism evidence="5 6">
    <name type="scientific">Paenibacillus aceris</name>
    <dbReference type="NCBI Taxonomy" id="869555"/>
    <lineage>
        <taxon>Bacteria</taxon>
        <taxon>Bacillati</taxon>
        <taxon>Bacillota</taxon>
        <taxon>Bacilli</taxon>
        <taxon>Bacillales</taxon>
        <taxon>Paenibacillaceae</taxon>
        <taxon>Paenibacillus</taxon>
    </lineage>
</organism>
<keyword evidence="2" id="KW-0238">DNA-binding</keyword>
<dbReference type="PANTHER" id="PTHR43280:SF28">
    <property type="entry name" value="HTH-TYPE TRANSCRIPTIONAL ACTIVATOR RHAS"/>
    <property type="match status" value="1"/>
</dbReference>
<dbReference type="InterPro" id="IPR018062">
    <property type="entry name" value="HTH_AraC-typ_CS"/>
</dbReference>
<dbReference type="Proteomes" id="UP001519344">
    <property type="component" value="Unassembled WGS sequence"/>
</dbReference>
<dbReference type="Pfam" id="PF02311">
    <property type="entry name" value="AraC_binding"/>
    <property type="match status" value="1"/>
</dbReference>
<evidence type="ECO:0000256" key="3">
    <source>
        <dbReference type="ARBA" id="ARBA00023163"/>
    </source>
</evidence>
<reference evidence="5 6" key="1">
    <citation type="submission" date="2021-03" db="EMBL/GenBank/DDBJ databases">
        <title>Genomic Encyclopedia of Type Strains, Phase IV (KMG-IV): sequencing the most valuable type-strain genomes for metagenomic binning, comparative biology and taxonomic classification.</title>
        <authorList>
            <person name="Goeker M."/>
        </authorList>
    </citation>
    <scope>NUCLEOTIDE SEQUENCE [LARGE SCALE GENOMIC DNA]</scope>
    <source>
        <strain evidence="5 6">DSM 24950</strain>
    </source>
</reference>
<keyword evidence="3" id="KW-0804">Transcription</keyword>
<evidence type="ECO:0000256" key="1">
    <source>
        <dbReference type="ARBA" id="ARBA00023015"/>
    </source>
</evidence>
<dbReference type="SUPFAM" id="SSF51215">
    <property type="entry name" value="Regulatory protein AraC"/>
    <property type="match status" value="1"/>
</dbReference>
<dbReference type="Gene3D" id="1.10.10.60">
    <property type="entry name" value="Homeodomain-like"/>
    <property type="match status" value="2"/>
</dbReference>
<keyword evidence="1" id="KW-0805">Transcription regulation</keyword>
<dbReference type="PANTHER" id="PTHR43280">
    <property type="entry name" value="ARAC-FAMILY TRANSCRIPTIONAL REGULATOR"/>
    <property type="match status" value="1"/>
</dbReference>
<dbReference type="InterPro" id="IPR037923">
    <property type="entry name" value="HTH-like"/>
</dbReference>
<evidence type="ECO:0000313" key="5">
    <source>
        <dbReference type="EMBL" id="MBP1964135.1"/>
    </source>
</evidence>
<name>A0ABS4HZR8_9BACL</name>
<dbReference type="Gene3D" id="2.60.120.10">
    <property type="entry name" value="Jelly Rolls"/>
    <property type="match status" value="1"/>
</dbReference>
<proteinExistence type="predicted"/>
<dbReference type="SMART" id="SM00342">
    <property type="entry name" value="HTH_ARAC"/>
    <property type="match status" value="1"/>
</dbReference>
<evidence type="ECO:0000313" key="6">
    <source>
        <dbReference type="Proteomes" id="UP001519344"/>
    </source>
</evidence>
<dbReference type="PROSITE" id="PS00041">
    <property type="entry name" value="HTH_ARAC_FAMILY_1"/>
    <property type="match status" value="1"/>
</dbReference>
<dbReference type="Pfam" id="PF12833">
    <property type="entry name" value="HTH_18"/>
    <property type="match status" value="1"/>
</dbReference>
<evidence type="ECO:0000256" key="2">
    <source>
        <dbReference type="ARBA" id="ARBA00023125"/>
    </source>
</evidence>
<dbReference type="RefSeq" id="WP_167059696.1">
    <property type="nucleotide sequence ID" value="NZ_JAAOZR010000023.1"/>
</dbReference>
<evidence type="ECO:0000259" key="4">
    <source>
        <dbReference type="PROSITE" id="PS01124"/>
    </source>
</evidence>
<dbReference type="InterPro" id="IPR009057">
    <property type="entry name" value="Homeodomain-like_sf"/>
</dbReference>
<protein>
    <submittedName>
        <fullName evidence="5">AraC-like DNA-binding protein</fullName>
    </submittedName>
</protein>
<feature type="domain" description="HTH araC/xylS-type" evidence="4">
    <location>
        <begin position="188"/>
        <end position="286"/>
    </location>
</feature>
<dbReference type="EMBL" id="JAGGKV010000008">
    <property type="protein sequence ID" value="MBP1964135.1"/>
    <property type="molecule type" value="Genomic_DNA"/>
</dbReference>
<dbReference type="PROSITE" id="PS01124">
    <property type="entry name" value="HTH_ARAC_FAMILY_2"/>
    <property type="match status" value="1"/>
</dbReference>
<gene>
    <name evidence="5" type="ORF">J2Z65_003358</name>
</gene>
<dbReference type="InterPro" id="IPR014710">
    <property type="entry name" value="RmlC-like_jellyroll"/>
</dbReference>
<comment type="caution">
    <text evidence="5">The sequence shown here is derived from an EMBL/GenBank/DDBJ whole genome shotgun (WGS) entry which is preliminary data.</text>
</comment>
<keyword evidence="6" id="KW-1185">Reference proteome</keyword>
<accession>A0ABS4HZR8</accession>
<sequence>MDALKKIEPFEGRRFPLRMTEVISCFHLVRPHWHEHLEFIQIIEGEVQIHIDNRTFVASAPAILFINSCKIHSMQSLNGKSSTIHGMIFDMSLLSGSFEQSELQHLYARFIQTAPILEPILPSHPLWNELNTHFEIAYKEYVTQDIGCELIIKSSLYRMMIPMLRSYQQEQTLSKDLNKSFDHYKRIKPAIDFIESCYAQKIYTNTLGELVNLSPFHFTRFFKKVTGLTPINYINRYRVEMAKRLLIEQDLTITQIAERTGFCNVNYFDKVFKDMNGFTPLELRKQFTEG</sequence>
<dbReference type="CDD" id="cd02208">
    <property type="entry name" value="cupin_RmlC-like"/>
    <property type="match status" value="1"/>
</dbReference>
<dbReference type="InterPro" id="IPR018060">
    <property type="entry name" value="HTH_AraC"/>
</dbReference>
<dbReference type="InterPro" id="IPR003313">
    <property type="entry name" value="AraC-bd"/>
</dbReference>
<dbReference type="SUPFAM" id="SSF46689">
    <property type="entry name" value="Homeodomain-like"/>
    <property type="match status" value="2"/>
</dbReference>